<keyword evidence="5" id="KW-1185">Reference proteome</keyword>
<dbReference type="PANTHER" id="PTHR30244:SF36">
    <property type="entry name" value="3-OXO-GLUCOSE-6-PHOSPHATE:GLUTAMATE AMINOTRANSFERASE"/>
    <property type="match status" value="1"/>
</dbReference>
<gene>
    <name evidence="4" type="primary">arnB</name>
    <name evidence="4" type="ORF">Pan14r_01540</name>
</gene>
<dbReference type="Proteomes" id="UP000317238">
    <property type="component" value="Unassembled WGS sequence"/>
</dbReference>
<comment type="similarity">
    <text evidence="2 3">Belongs to the DegT/DnrJ/EryC1 family.</text>
</comment>
<reference evidence="4 5" key="1">
    <citation type="submission" date="2019-02" db="EMBL/GenBank/DDBJ databases">
        <title>Deep-cultivation of Planctomycetes and their phenomic and genomic characterization uncovers novel biology.</title>
        <authorList>
            <person name="Wiegand S."/>
            <person name="Jogler M."/>
            <person name="Boedeker C."/>
            <person name="Pinto D."/>
            <person name="Vollmers J."/>
            <person name="Rivas-Marin E."/>
            <person name="Kohn T."/>
            <person name="Peeters S.H."/>
            <person name="Heuer A."/>
            <person name="Rast P."/>
            <person name="Oberbeckmann S."/>
            <person name="Bunk B."/>
            <person name="Jeske O."/>
            <person name="Meyerdierks A."/>
            <person name="Storesund J.E."/>
            <person name="Kallscheuer N."/>
            <person name="Luecker S."/>
            <person name="Lage O.M."/>
            <person name="Pohl T."/>
            <person name="Merkel B.J."/>
            <person name="Hornburger P."/>
            <person name="Mueller R.-W."/>
            <person name="Bruemmer F."/>
            <person name="Labrenz M."/>
            <person name="Spormann A.M."/>
            <person name="Op Den Camp H."/>
            <person name="Overmann J."/>
            <person name="Amann R."/>
            <person name="Jetten M.S.M."/>
            <person name="Mascher T."/>
            <person name="Medema M.H."/>
            <person name="Devos D.P."/>
            <person name="Kaster A.-K."/>
            <person name="Ovreas L."/>
            <person name="Rohde M."/>
            <person name="Galperin M.Y."/>
            <person name="Jogler C."/>
        </authorList>
    </citation>
    <scope>NUCLEOTIDE SEQUENCE [LARGE SCALE GENOMIC DNA]</scope>
    <source>
        <strain evidence="4 5">Pan14r</strain>
    </source>
</reference>
<comment type="caution">
    <text evidence="4">The sequence shown here is derived from an EMBL/GenBank/DDBJ whole genome shotgun (WGS) entry which is preliminary data.</text>
</comment>
<dbReference type="Pfam" id="PF01041">
    <property type="entry name" value="DegT_DnrJ_EryC1"/>
    <property type="match status" value="1"/>
</dbReference>
<protein>
    <submittedName>
        <fullName evidence="4">UDP-4-amino-4-deoxy-L-arabinose--oxoglutarate aminotransferase</fullName>
        <ecNumber evidence="4">2.6.1.87</ecNumber>
    </submittedName>
</protein>
<dbReference type="GO" id="GO:0000271">
    <property type="term" value="P:polysaccharide biosynthetic process"/>
    <property type="evidence" value="ECO:0007669"/>
    <property type="project" value="TreeGrafter"/>
</dbReference>
<dbReference type="InterPro" id="IPR015422">
    <property type="entry name" value="PyrdxlP-dep_Trfase_small"/>
</dbReference>
<name>A0A5C5XWZ6_9PLAN</name>
<dbReference type="GO" id="GO:0030170">
    <property type="term" value="F:pyridoxal phosphate binding"/>
    <property type="evidence" value="ECO:0007669"/>
    <property type="project" value="TreeGrafter"/>
</dbReference>
<dbReference type="GO" id="GO:0099620">
    <property type="term" value="F:UDP-4-amino-4-deoxy-L-arabinose aminotransferase"/>
    <property type="evidence" value="ECO:0007669"/>
    <property type="project" value="UniProtKB-EC"/>
</dbReference>
<accession>A0A5C5XWZ6</accession>
<sequence>MIWKPKKGHKPSHLNDFAWFRFTPRRSTPRNRQSGSPIDALLLRHPIPPGKRWHPTRPALTLAPPKLTPTLQRYPQPALLPKPPEPSFPTGDDLWPIAAEEIAQAIRHRSELADWAAYDSPIKDDLIRSLCETFGVNHARPVSSGSLAVELALRSSGVGPGDGVVVAAFDYPGNFRAVELLGARPVLADIDPDRASMSATSLDEIAGSDVAKSVKAVVVSHLFGQPADIARISQRCHEHGWTLIEDACQVSGMRIGGQPAGCFGDVATLSFGGSKPLTSGGGGAVLTDDDAIAARLRSLADRPSDAFGISTFQAAVLLPQLKKLADATIAREARVAELLQSLSSRLDRWQRVAAPAESSNDDVGCHYKIAWLVADESTRDHVIRLGQSNGVPLGQAFRSMHRSSPRRCDRPVPLNHSRQFGDRCVLLDHRAIASADFNADRLADRIAEIAEEAEQR</sequence>
<evidence type="ECO:0000313" key="5">
    <source>
        <dbReference type="Proteomes" id="UP000317238"/>
    </source>
</evidence>
<keyword evidence="4" id="KW-0808">Transferase</keyword>
<keyword evidence="1 3" id="KW-0663">Pyridoxal phosphate</keyword>
<proteinExistence type="inferred from homology"/>
<dbReference type="InterPro" id="IPR015421">
    <property type="entry name" value="PyrdxlP-dep_Trfase_major"/>
</dbReference>
<organism evidence="4 5">
    <name type="scientific">Crateriforma conspicua</name>
    <dbReference type="NCBI Taxonomy" id="2527996"/>
    <lineage>
        <taxon>Bacteria</taxon>
        <taxon>Pseudomonadati</taxon>
        <taxon>Planctomycetota</taxon>
        <taxon>Planctomycetia</taxon>
        <taxon>Planctomycetales</taxon>
        <taxon>Planctomycetaceae</taxon>
        <taxon>Crateriforma</taxon>
    </lineage>
</organism>
<dbReference type="EMBL" id="SJPL01000001">
    <property type="protein sequence ID" value="TWT67916.1"/>
    <property type="molecule type" value="Genomic_DNA"/>
</dbReference>
<evidence type="ECO:0000256" key="2">
    <source>
        <dbReference type="ARBA" id="ARBA00037999"/>
    </source>
</evidence>
<dbReference type="Gene3D" id="3.90.1150.10">
    <property type="entry name" value="Aspartate Aminotransferase, domain 1"/>
    <property type="match status" value="1"/>
</dbReference>
<dbReference type="AlphaFoldDB" id="A0A5C5XWZ6"/>
<dbReference type="SUPFAM" id="SSF53383">
    <property type="entry name" value="PLP-dependent transferases"/>
    <property type="match status" value="1"/>
</dbReference>
<evidence type="ECO:0000256" key="3">
    <source>
        <dbReference type="RuleBase" id="RU004508"/>
    </source>
</evidence>
<dbReference type="InterPro" id="IPR000653">
    <property type="entry name" value="DegT/StrS_aminotransferase"/>
</dbReference>
<dbReference type="Gene3D" id="3.40.640.10">
    <property type="entry name" value="Type I PLP-dependent aspartate aminotransferase-like (Major domain)"/>
    <property type="match status" value="1"/>
</dbReference>
<evidence type="ECO:0000313" key="4">
    <source>
        <dbReference type="EMBL" id="TWT67916.1"/>
    </source>
</evidence>
<dbReference type="PANTHER" id="PTHR30244">
    <property type="entry name" value="TRANSAMINASE"/>
    <property type="match status" value="1"/>
</dbReference>
<keyword evidence="4" id="KW-0032">Aminotransferase</keyword>
<evidence type="ECO:0000256" key="1">
    <source>
        <dbReference type="ARBA" id="ARBA00022898"/>
    </source>
</evidence>
<dbReference type="OrthoDB" id="257609at2"/>
<dbReference type="EC" id="2.6.1.87" evidence="4"/>
<dbReference type="InterPro" id="IPR015424">
    <property type="entry name" value="PyrdxlP-dep_Trfase"/>
</dbReference>